<gene>
    <name evidence="1" type="ORF">JCM19239_7056</name>
</gene>
<sequence>MMTFLTGGYNYNDGQTMNDGIIERHSGHSGYIGLFALKPINDKLTAMGVVGTTQGKHSSYWGGAGASYLINSNNSFNALLVGVDNSLYGSDNRVVVNYRYEFK</sequence>
<dbReference type="Proteomes" id="UP000029223">
    <property type="component" value="Unassembled WGS sequence"/>
</dbReference>
<organism evidence="1 2">
    <name type="scientific">Vibrio variabilis</name>
    <dbReference type="NCBI Taxonomy" id="990271"/>
    <lineage>
        <taxon>Bacteria</taxon>
        <taxon>Pseudomonadati</taxon>
        <taxon>Pseudomonadota</taxon>
        <taxon>Gammaproteobacteria</taxon>
        <taxon>Vibrionales</taxon>
        <taxon>Vibrionaceae</taxon>
        <taxon>Vibrio</taxon>
    </lineage>
</organism>
<evidence type="ECO:0000313" key="2">
    <source>
        <dbReference type="Proteomes" id="UP000029223"/>
    </source>
</evidence>
<evidence type="ECO:0000313" key="1">
    <source>
        <dbReference type="EMBL" id="GAL29796.1"/>
    </source>
</evidence>
<name>A0ABQ0JM40_9VIBR</name>
<dbReference type="EMBL" id="BBMS01000074">
    <property type="protein sequence ID" value="GAL29796.1"/>
    <property type="molecule type" value="Genomic_DNA"/>
</dbReference>
<proteinExistence type="predicted"/>
<reference evidence="2" key="1">
    <citation type="submission" date="2014-09" db="EMBL/GenBank/DDBJ databases">
        <title>Vibrio variabilis JCM 19239. (C206) whole genome shotgun sequence.</title>
        <authorList>
            <person name="Sawabe T."/>
            <person name="Meirelles P."/>
            <person name="Nakanishi M."/>
            <person name="Sayaka M."/>
            <person name="Hattori M."/>
            <person name="Ohkuma M."/>
        </authorList>
    </citation>
    <scope>NUCLEOTIDE SEQUENCE [LARGE SCALE GENOMIC DNA]</scope>
    <source>
        <strain evidence="2">JCM 19239</strain>
    </source>
</reference>
<comment type="caution">
    <text evidence="1">The sequence shown here is derived from an EMBL/GenBank/DDBJ whole genome shotgun (WGS) entry which is preliminary data.</text>
</comment>
<accession>A0ABQ0JM40</accession>
<reference evidence="2" key="2">
    <citation type="submission" date="2014-09" db="EMBL/GenBank/DDBJ databases">
        <authorList>
            <consortium name="NBRP consortium"/>
            <person name="Sawabe T."/>
            <person name="Meirelles P."/>
            <person name="Nakanishi M."/>
            <person name="Sayaka M."/>
            <person name="Hattori M."/>
            <person name="Ohkuma M."/>
        </authorList>
    </citation>
    <scope>NUCLEOTIDE SEQUENCE [LARGE SCALE GENOMIC DNA]</scope>
    <source>
        <strain evidence="2">JCM 19239</strain>
    </source>
</reference>
<protein>
    <submittedName>
        <fullName evidence="1">Uncharacterized protein</fullName>
    </submittedName>
</protein>
<keyword evidence="2" id="KW-1185">Reference proteome</keyword>